<name>A0ABR3EM63_9AGAR</name>
<keyword evidence="6 8" id="KW-1015">Disulfide bond</keyword>
<dbReference type="SMART" id="SM00075">
    <property type="entry name" value="HYDRO"/>
    <property type="match status" value="1"/>
</dbReference>
<keyword evidence="4 8" id="KW-0964">Secreted</keyword>
<comment type="subcellular location">
    <subcellularLocation>
        <location evidence="1 8">Secreted</location>
        <location evidence="1 8">Cell wall</location>
    </subcellularLocation>
</comment>
<evidence type="ECO:0000256" key="1">
    <source>
        <dbReference type="ARBA" id="ARBA00004191"/>
    </source>
</evidence>
<evidence type="ECO:0000256" key="4">
    <source>
        <dbReference type="ARBA" id="ARBA00022525"/>
    </source>
</evidence>
<dbReference type="Proteomes" id="UP001465976">
    <property type="component" value="Unassembled WGS sequence"/>
</dbReference>
<feature type="chain" id="PRO_5045005584" description="Hydrophobin" evidence="8">
    <location>
        <begin position="19"/>
        <end position="105"/>
    </location>
</feature>
<evidence type="ECO:0000256" key="8">
    <source>
        <dbReference type="RuleBase" id="RU365009"/>
    </source>
</evidence>
<dbReference type="InterPro" id="IPR001338">
    <property type="entry name" value="Class_I_Hydrophobin"/>
</dbReference>
<evidence type="ECO:0000256" key="3">
    <source>
        <dbReference type="ARBA" id="ARBA00022512"/>
    </source>
</evidence>
<dbReference type="InterPro" id="IPR019778">
    <property type="entry name" value="Class_I_Hydrophobin_CS"/>
</dbReference>
<dbReference type="PROSITE" id="PS00956">
    <property type="entry name" value="HYDROPHOBIN"/>
    <property type="match status" value="1"/>
</dbReference>
<reference evidence="9 10" key="1">
    <citation type="submission" date="2024-02" db="EMBL/GenBank/DDBJ databases">
        <title>A draft genome for the cacao thread blight pathogen Marasmius crinis-equi.</title>
        <authorList>
            <person name="Cohen S.P."/>
            <person name="Baruah I.K."/>
            <person name="Amoako-Attah I."/>
            <person name="Bukari Y."/>
            <person name="Meinhardt L.W."/>
            <person name="Bailey B.A."/>
        </authorList>
    </citation>
    <scope>NUCLEOTIDE SEQUENCE [LARGE SCALE GENOMIC DNA]</scope>
    <source>
        <strain evidence="9 10">GH-76</strain>
    </source>
</reference>
<evidence type="ECO:0000256" key="6">
    <source>
        <dbReference type="ARBA" id="ARBA00023157"/>
    </source>
</evidence>
<proteinExistence type="inferred from homology"/>
<dbReference type="CDD" id="cd23507">
    <property type="entry name" value="hydrophobin_I"/>
    <property type="match status" value="1"/>
</dbReference>
<organism evidence="9 10">
    <name type="scientific">Marasmius crinis-equi</name>
    <dbReference type="NCBI Taxonomy" id="585013"/>
    <lineage>
        <taxon>Eukaryota</taxon>
        <taxon>Fungi</taxon>
        <taxon>Dikarya</taxon>
        <taxon>Basidiomycota</taxon>
        <taxon>Agaricomycotina</taxon>
        <taxon>Agaricomycetes</taxon>
        <taxon>Agaricomycetidae</taxon>
        <taxon>Agaricales</taxon>
        <taxon>Marasmiineae</taxon>
        <taxon>Marasmiaceae</taxon>
        <taxon>Marasmius</taxon>
    </lineage>
</organism>
<keyword evidence="10" id="KW-1185">Reference proteome</keyword>
<feature type="signal peptide" evidence="8">
    <location>
        <begin position="1"/>
        <end position="18"/>
    </location>
</feature>
<evidence type="ECO:0000256" key="5">
    <source>
        <dbReference type="ARBA" id="ARBA00022729"/>
    </source>
</evidence>
<comment type="caution">
    <text evidence="9">The sequence shown here is derived from an EMBL/GenBank/DDBJ whole genome shotgun (WGS) entry which is preliminary data.</text>
</comment>
<protein>
    <recommendedName>
        <fullName evidence="8">Hydrophobin</fullName>
    </recommendedName>
</protein>
<accession>A0ABR3EM63</accession>
<evidence type="ECO:0000313" key="9">
    <source>
        <dbReference type="EMBL" id="KAL0563973.1"/>
    </source>
</evidence>
<gene>
    <name evidence="9" type="ORF">V5O48_018085</name>
</gene>
<comment type="subunit">
    <text evidence="7">Self-assembles to form functional amyloid fibrils called rodlets. Self-assembly into fibrillar rodlets occurs spontaneously at hydrophobic:hydrophilic interfaces and the rodlets further associate laterally to form amphipathic monolayers.</text>
</comment>
<evidence type="ECO:0000313" key="10">
    <source>
        <dbReference type="Proteomes" id="UP001465976"/>
    </source>
</evidence>
<dbReference type="Pfam" id="PF01185">
    <property type="entry name" value="Hydrophobin"/>
    <property type="match status" value="1"/>
</dbReference>
<evidence type="ECO:0000256" key="7">
    <source>
        <dbReference type="ARBA" id="ARBA00093546"/>
    </source>
</evidence>
<keyword evidence="3 8" id="KW-0134">Cell wall</keyword>
<evidence type="ECO:0000256" key="2">
    <source>
        <dbReference type="ARBA" id="ARBA00010446"/>
    </source>
</evidence>
<comment type="similarity">
    <text evidence="2 8">Belongs to the fungal hydrophobin family.</text>
</comment>
<keyword evidence="5 8" id="KW-0732">Signal</keyword>
<sequence length="105" mass="10179">MFARVAAVSLVAAAFVAAAPAGSSTCSSGPVQCCNSVQEASNPTVQGLLGLLNVAVGSVTGQVGVTCSPISVLGAGGNKCSSQTVCCENNTFNGIIALGCNNISL</sequence>
<dbReference type="EMBL" id="JBAHYK010003077">
    <property type="protein sequence ID" value="KAL0563973.1"/>
    <property type="molecule type" value="Genomic_DNA"/>
</dbReference>